<feature type="chain" id="PRO_5040791735" description="chitinase" evidence="8">
    <location>
        <begin position="31"/>
        <end position="433"/>
    </location>
</feature>
<protein>
    <recommendedName>
        <fullName evidence="2">chitinase</fullName>
        <ecNumber evidence="2">3.2.1.14</ecNumber>
    </recommendedName>
</protein>
<evidence type="ECO:0000256" key="8">
    <source>
        <dbReference type="SAM" id="SignalP"/>
    </source>
</evidence>
<dbReference type="PANTHER" id="PTHR11177">
    <property type="entry name" value="CHITINASE"/>
    <property type="match status" value="1"/>
</dbReference>
<name>A0A9X2C294_9BURK</name>
<dbReference type="GO" id="GO:0008843">
    <property type="term" value="F:endochitinase activity"/>
    <property type="evidence" value="ECO:0007669"/>
    <property type="project" value="UniProtKB-EC"/>
</dbReference>
<gene>
    <name evidence="10" type="ORF">LPC04_28470</name>
</gene>
<keyword evidence="8" id="KW-0732">Signal</keyword>
<feature type="domain" description="GH18" evidence="9">
    <location>
        <begin position="54"/>
        <end position="429"/>
    </location>
</feature>
<evidence type="ECO:0000256" key="3">
    <source>
        <dbReference type="ARBA" id="ARBA00022801"/>
    </source>
</evidence>
<keyword evidence="3 6" id="KW-0378">Hydrolase</keyword>
<dbReference type="Proteomes" id="UP001139353">
    <property type="component" value="Unassembled WGS sequence"/>
</dbReference>
<dbReference type="InterPro" id="IPR050314">
    <property type="entry name" value="Glycosyl_Hydrlase_18"/>
</dbReference>
<feature type="signal peptide" evidence="8">
    <location>
        <begin position="1"/>
        <end position="30"/>
    </location>
</feature>
<dbReference type="InterPro" id="IPR029070">
    <property type="entry name" value="Chitinase_insertion_sf"/>
</dbReference>
<dbReference type="Gene3D" id="3.10.50.10">
    <property type="match status" value="1"/>
</dbReference>
<dbReference type="GO" id="GO:0006032">
    <property type="term" value="P:chitin catabolic process"/>
    <property type="evidence" value="ECO:0007669"/>
    <property type="project" value="UniProtKB-KW"/>
</dbReference>
<keyword evidence="4" id="KW-0119">Carbohydrate metabolism</keyword>
<evidence type="ECO:0000313" key="11">
    <source>
        <dbReference type="Proteomes" id="UP001139353"/>
    </source>
</evidence>
<organism evidence="10 11">
    <name type="scientific">Scleromatobacter humisilvae</name>
    <dbReference type="NCBI Taxonomy" id="2897159"/>
    <lineage>
        <taxon>Bacteria</taxon>
        <taxon>Pseudomonadati</taxon>
        <taxon>Pseudomonadota</taxon>
        <taxon>Betaproteobacteria</taxon>
        <taxon>Burkholderiales</taxon>
        <taxon>Sphaerotilaceae</taxon>
        <taxon>Scleromatobacter</taxon>
    </lineage>
</organism>
<dbReference type="EC" id="3.2.1.14" evidence="2"/>
<dbReference type="InterPro" id="IPR011583">
    <property type="entry name" value="Chitinase_II/V-like_cat"/>
</dbReference>
<dbReference type="CDD" id="cd06548">
    <property type="entry name" value="GH18_chitinase"/>
    <property type="match status" value="1"/>
</dbReference>
<dbReference type="SMART" id="SM00636">
    <property type="entry name" value="Glyco_18"/>
    <property type="match status" value="1"/>
</dbReference>
<accession>A0A9X2C294</accession>
<comment type="similarity">
    <text evidence="7">Belongs to the glycosyl hydrolase 18 family.</text>
</comment>
<dbReference type="SUPFAM" id="SSF51445">
    <property type="entry name" value="(Trans)glycosidases"/>
    <property type="match status" value="1"/>
</dbReference>
<comment type="caution">
    <text evidence="10">The sequence shown here is derived from an EMBL/GenBank/DDBJ whole genome shotgun (WGS) entry which is preliminary data.</text>
</comment>
<sequence>MTPAIAPGFGRRLLAIAIALAPMLAWPAGAAGSTTAPYPLFGGKPLEWERSGGKIVGVYTPNWQPTALVDALHGDSVTHVIYAFLHVCGPGQLPEDAPKCEGKGDYQLATSAIDDSFNAAFARLKARAPHVKVVASVGGWGGSDPLFLIADDAAPRAAFATSAADFLRTHPAFDGIDIDWEHPTNNGAANGVQLGSPADGQGYADLMAALRGALDTLTAQNGHKYILTAAINTQHVIVDKVNYRDAAKSMDYIFMMTYDNYGSWTKATGNHTSPRASADGAEDGLDAAVRTMTGAGVPAGKLVAGVAMYGRGFTGVGKPAPGHGFSGEPHTGTYPAPEGASDWRELASRYIDRAGNGLHGYQVVYDPTTQAWNLYNARNALFMGYDDPRAVIAKGRFAREAGLAGVFAWELSQDNGDILNAMNFGVGNLPLLR</sequence>
<comment type="catalytic activity">
    <reaction evidence="1">
        <text>Random endo-hydrolysis of N-acetyl-beta-D-glucosaminide (1-&gt;4)-beta-linkages in chitin and chitodextrins.</text>
        <dbReference type="EC" id="3.2.1.14"/>
    </reaction>
</comment>
<keyword evidence="4" id="KW-0146">Chitin degradation</keyword>
<reference evidence="10" key="1">
    <citation type="submission" date="2021-11" db="EMBL/GenBank/DDBJ databases">
        <title>BS-T2-15 a new species belonging to the Comamonadaceae family isolated from the soil of a French oak forest.</title>
        <authorList>
            <person name="Mieszkin S."/>
            <person name="Alain K."/>
        </authorList>
    </citation>
    <scope>NUCLEOTIDE SEQUENCE</scope>
    <source>
        <strain evidence="10">BS-T2-15</strain>
    </source>
</reference>
<evidence type="ECO:0000259" key="9">
    <source>
        <dbReference type="PROSITE" id="PS51910"/>
    </source>
</evidence>
<evidence type="ECO:0000256" key="6">
    <source>
        <dbReference type="RuleBase" id="RU000489"/>
    </source>
</evidence>
<dbReference type="Pfam" id="PF00704">
    <property type="entry name" value="Glyco_hydro_18"/>
    <property type="match status" value="1"/>
</dbReference>
<dbReference type="InterPro" id="IPR017853">
    <property type="entry name" value="GH"/>
</dbReference>
<dbReference type="EMBL" id="JAJLJH010000018">
    <property type="protein sequence ID" value="MCK9689673.1"/>
    <property type="molecule type" value="Genomic_DNA"/>
</dbReference>
<dbReference type="SUPFAM" id="SSF54556">
    <property type="entry name" value="Chitinase insertion domain"/>
    <property type="match status" value="1"/>
</dbReference>
<dbReference type="PROSITE" id="PS51910">
    <property type="entry name" value="GH18_2"/>
    <property type="match status" value="1"/>
</dbReference>
<dbReference type="GO" id="GO:0008061">
    <property type="term" value="F:chitin binding"/>
    <property type="evidence" value="ECO:0007669"/>
    <property type="project" value="InterPro"/>
</dbReference>
<dbReference type="PANTHER" id="PTHR11177:SF317">
    <property type="entry name" value="CHITINASE 12-RELATED"/>
    <property type="match status" value="1"/>
</dbReference>
<dbReference type="InterPro" id="IPR001579">
    <property type="entry name" value="Glyco_hydro_18_chit_AS"/>
</dbReference>
<keyword evidence="5 6" id="KW-0326">Glycosidase</keyword>
<dbReference type="AlphaFoldDB" id="A0A9X2C294"/>
<evidence type="ECO:0000256" key="4">
    <source>
        <dbReference type="ARBA" id="ARBA00023024"/>
    </source>
</evidence>
<evidence type="ECO:0000256" key="1">
    <source>
        <dbReference type="ARBA" id="ARBA00000822"/>
    </source>
</evidence>
<dbReference type="PROSITE" id="PS01095">
    <property type="entry name" value="GH18_1"/>
    <property type="match status" value="1"/>
</dbReference>
<keyword evidence="4" id="KW-0624">Polysaccharide degradation</keyword>
<evidence type="ECO:0000256" key="5">
    <source>
        <dbReference type="ARBA" id="ARBA00023295"/>
    </source>
</evidence>
<dbReference type="RefSeq" id="WP_275685724.1">
    <property type="nucleotide sequence ID" value="NZ_JAJLJH010000018.1"/>
</dbReference>
<dbReference type="GO" id="GO:0005975">
    <property type="term" value="P:carbohydrate metabolic process"/>
    <property type="evidence" value="ECO:0007669"/>
    <property type="project" value="InterPro"/>
</dbReference>
<evidence type="ECO:0000256" key="7">
    <source>
        <dbReference type="RuleBase" id="RU004453"/>
    </source>
</evidence>
<keyword evidence="11" id="KW-1185">Reference proteome</keyword>
<evidence type="ECO:0000256" key="2">
    <source>
        <dbReference type="ARBA" id="ARBA00012729"/>
    </source>
</evidence>
<dbReference type="InterPro" id="IPR001223">
    <property type="entry name" value="Glyco_hydro18_cat"/>
</dbReference>
<proteinExistence type="inferred from homology"/>
<evidence type="ECO:0000313" key="10">
    <source>
        <dbReference type="EMBL" id="MCK9689673.1"/>
    </source>
</evidence>
<dbReference type="Gene3D" id="3.20.20.80">
    <property type="entry name" value="Glycosidases"/>
    <property type="match status" value="1"/>
</dbReference>